<proteinExistence type="predicted"/>
<name>A0A346NPG3_9ALTE</name>
<dbReference type="Proteomes" id="UP000262073">
    <property type="component" value="Chromosome"/>
</dbReference>
<accession>A0A346NPG3</accession>
<protein>
    <submittedName>
        <fullName evidence="1">Uncharacterized protein</fullName>
    </submittedName>
</protein>
<dbReference type="EMBL" id="CP031769">
    <property type="protein sequence ID" value="AXR07420.1"/>
    <property type="molecule type" value="Genomic_DNA"/>
</dbReference>
<evidence type="ECO:0000313" key="2">
    <source>
        <dbReference type="Proteomes" id="UP000262073"/>
    </source>
</evidence>
<dbReference type="AlphaFoldDB" id="A0A346NPG3"/>
<keyword evidence="2" id="KW-1185">Reference proteome</keyword>
<reference evidence="1 2" key="1">
    <citation type="submission" date="2018-08" db="EMBL/GenBank/DDBJ databases">
        <title>Salinimonas sediminis sp. nov., a piezophilic bacterium isolated from a deep-sea sediment sample from the New Britain Trench.</title>
        <authorList>
            <person name="Cao J."/>
        </authorList>
    </citation>
    <scope>NUCLEOTIDE SEQUENCE [LARGE SCALE GENOMIC DNA]</scope>
    <source>
        <strain evidence="1 2">N102</strain>
    </source>
</reference>
<dbReference type="KEGG" id="salm:D0Y50_14315"/>
<organism evidence="1 2">
    <name type="scientific">Salinimonas sediminis</name>
    <dbReference type="NCBI Taxonomy" id="2303538"/>
    <lineage>
        <taxon>Bacteria</taxon>
        <taxon>Pseudomonadati</taxon>
        <taxon>Pseudomonadota</taxon>
        <taxon>Gammaproteobacteria</taxon>
        <taxon>Alteromonadales</taxon>
        <taxon>Alteromonadaceae</taxon>
        <taxon>Alteromonas/Salinimonas group</taxon>
        <taxon>Salinimonas</taxon>
    </lineage>
</organism>
<evidence type="ECO:0000313" key="1">
    <source>
        <dbReference type="EMBL" id="AXR07420.1"/>
    </source>
</evidence>
<gene>
    <name evidence="1" type="ORF">D0Y50_14315</name>
</gene>
<sequence>MNIFFAATILLTRQGKLCRTHAWLLPIYTAATLATTQLVTAWQRFHTTGLNLTCTGSPRFAMV</sequence>